<gene>
    <name evidence="1" type="ORF">BJ875DRAFT_209248</name>
</gene>
<sequence>MKCFFDSNFAPEHLEYRNCRIYSHRNMPRYDPVTILDLSRIPRGNRNKVQKVVEAIGFDKENDNPMSSQVTLTESAARCDIRESGSPESLLDHAFPGLDVQGWLADCKVVESRSGPCNDRLRFPELKITDLKDRLKALKTQKTDPITHFQRPCCRCNRCRLFRNVRGVRKTLSEVLSADIPPQMQERFDYFWRLQELEGRVFPLSFANRGQFLVEVAARRQRDEMAIYKEWDAFQKIKEESTKIPETQPEAASEIQGQAVGENVPVLLQLGDILQFDNQFSLSGIE</sequence>
<dbReference type="EMBL" id="MU251401">
    <property type="protein sequence ID" value="KAG9236699.1"/>
    <property type="molecule type" value="Genomic_DNA"/>
</dbReference>
<comment type="caution">
    <text evidence="1">The sequence shown here is derived from an EMBL/GenBank/DDBJ whole genome shotgun (WGS) entry which is preliminary data.</text>
</comment>
<evidence type="ECO:0000313" key="2">
    <source>
        <dbReference type="Proteomes" id="UP000824998"/>
    </source>
</evidence>
<keyword evidence="2" id="KW-1185">Reference proteome</keyword>
<dbReference type="AlphaFoldDB" id="A0A9P8C7G2"/>
<proteinExistence type="predicted"/>
<protein>
    <submittedName>
        <fullName evidence="1">Uncharacterized protein</fullName>
    </submittedName>
</protein>
<reference evidence="1" key="1">
    <citation type="journal article" date="2021" name="IMA Fungus">
        <title>Genomic characterization of three marine fungi, including Emericellopsis atlantica sp. nov. with signatures of a generalist lifestyle and marine biomass degradation.</title>
        <authorList>
            <person name="Hagestad O.C."/>
            <person name="Hou L."/>
            <person name="Andersen J.H."/>
            <person name="Hansen E.H."/>
            <person name="Altermark B."/>
            <person name="Li C."/>
            <person name="Kuhnert E."/>
            <person name="Cox R.J."/>
            <person name="Crous P.W."/>
            <person name="Spatafora J.W."/>
            <person name="Lail K."/>
            <person name="Amirebrahimi M."/>
            <person name="Lipzen A."/>
            <person name="Pangilinan J."/>
            <person name="Andreopoulos W."/>
            <person name="Hayes R.D."/>
            <person name="Ng V."/>
            <person name="Grigoriev I.V."/>
            <person name="Jackson S.A."/>
            <person name="Sutton T.D.S."/>
            <person name="Dobson A.D.W."/>
            <person name="Rama T."/>
        </authorList>
    </citation>
    <scope>NUCLEOTIDE SEQUENCE</scope>
    <source>
        <strain evidence="1">TRa018bII</strain>
    </source>
</reference>
<organism evidence="1 2">
    <name type="scientific">Amylocarpus encephaloides</name>
    <dbReference type="NCBI Taxonomy" id="45428"/>
    <lineage>
        <taxon>Eukaryota</taxon>
        <taxon>Fungi</taxon>
        <taxon>Dikarya</taxon>
        <taxon>Ascomycota</taxon>
        <taxon>Pezizomycotina</taxon>
        <taxon>Leotiomycetes</taxon>
        <taxon>Helotiales</taxon>
        <taxon>Helotiales incertae sedis</taxon>
        <taxon>Amylocarpus</taxon>
    </lineage>
</organism>
<name>A0A9P8C7G2_9HELO</name>
<dbReference type="Proteomes" id="UP000824998">
    <property type="component" value="Unassembled WGS sequence"/>
</dbReference>
<accession>A0A9P8C7G2</accession>
<evidence type="ECO:0000313" key="1">
    <source>
        <dbReference type="EMBL" id="KAG9236699.1"/>
    </source>
</evidence>